<dbReference type="Proteomes" id="UP000092649">
    <property type="component" value="Unassembled WGS sequence"/>
</dbReference>
<comment type="caution">
    <text evidence="1">The sequence shown here is derived from an EMBL/GenBank/DDBJ whole genome shotgun (WGS) entry which is preliminary data.</text>
</comment>
<dbReference type="EMBL" id="JTJL01000042">
    <property type="protein sequence ID" value="OBW93006.1"/>
    <property type="molecule type" value="Genomic_DNA"/>
</dbReference>
<organism evidence="1 2">
    <name type="scientific">Gallibacterium salpingitidis</name>
    <dbReference type="NCBI Taxonomy" id="505341"/>
    <lineage>
        <taxon>Bacteria</taxon>
        <taxon>Pseudomonadati</taxon>
        <taxon>Pseudomonadota</taxon>
        <taxon>Gammaproteobacteria</taxon>
        <taxon>Pasteurellales</taxon>
        <taxon>Pasteurellaceae</taxon>
        <taxon>Gallibacterium</taxon>
    </lineage>
</organism>
<sequence>MKMRPISPLSYDSAEDYYSEQMAINPEDQDYDFKDDSFDRRECDRAALIYELTYFRQDSRY</sequence>
<protein>
    <submittedName>
        <fullName evidence="1">Uncharacterized protein</fullName>
    </submittedName>
</protein>
<evidence type="ECO:0000313" key="2">
    <source>
        <dbReference type="Proteomes" id="UP000092649"/>
    </source>
</evidence>
<dbReference type="AlphaFoldDB" id="A0A1A7NU13"/>
<evidence type="ECO:0000313" key="1">
    <source>
        <dbReference type="EMBL" id="OBW93006.1"/>
    </source>
</evidence>
<accession>A0A1A7NU13</accession>
<proteinExistence type="predicted"/>
<keyword evidence="2" id="KW-1185">Reference proteome</keyword>
<dbReference type="RefSeq" id="WP_066108533.1">
    <property type="nucleotide sequence ID" value="NZ_JTJL01000042.1"/>
</dbReference>
<gene>
    <name evidence="1" type="ORF">QS62_08060</name>
</gene>
<reference evidence="1 2" key="1">
    <citation type="submission" date="2014-11" db="EMBL/GenBank/DDBJ databases">
        <title>Pan-genome of Gallibacterium spp.</title>
        <authorList>
            <person name="Kudirkiene E."/>
            <person name="Bojesen A.M."/>
        </authorList>
    </citation>
    <scope>NUCLEOTIDE SEQUENCE [LARGE SCALE GENOMIC DNA]</scope>
    <source>
        <strain evidence="1 2">F150</strain>
    </source>
</reference>
<name>A0A1A7NU13_9PAST</name>